<dbReference type="InterPro" id="IPR025295">
    <property type="entry name" value="eCIS_core_dom"/>
</dbReference>
<proteinExistence type="predicted"/>
<dbReference type="Pfam" id="PF13699">
    <property type="entry name" value="eCIS_core"/>
    <property type="match status" value="1"/>
</dbReference>
<feature type="domain" description="eCIS core" evidence="2">
    <location>
        <begin position="33"/>
        <end position="104"/>
    </location>
</feature>
<protein>
    <recommendedName>
        <fullName evidence="6">DUF4157 domain-containing protein</fullName>
    </recommendedName>
</protein>
<sequence length="422" mass="46640">MRTEKQTKEKEEGRALANQIQTGQKKKNKHFSEDLQNRAESSLGEDLSSVNIHPESKQAGQLNAKAFTRGENIHFAPGQFKPNTTEGQKLLGHELAHVQQQRQGRVKPTHRFGQTLLNDNQGLEAEANQKGQELANSSSRFIAGNNGQKRASGRVASEAQAPVQRFKIGATDEKKYIRFSSFVKSEMPKKHNDPRALAALNKYGTNTGATKKDIAEEMKWGKGPIINVTALSGANGEFSPGIGSQELRIDDTIVNAYEKAKTDLPAHKLFLESTILHEFTHFLDDQDSTDRAGEEGQDFEEATYGVDIDSVSDAPSVLNAQYGPGNWTISLVGKNASYKQRYIVSGAAKGNGTYEVDGTAFTKSIEGPKAGKWRIRIQHNDGSGWKNSELRNVKESAGEYTLRSEDWTDSDFNDLELKVKKK</sequence>
<feature type="compositionally biased region" description="Basic and acidic residues" evidence="1">
    <location>
        <begin position="1"/>
        <end position="14"/>
    </location>
</feature>
<dbReference type="InterPro" id="IPR028913">
    <property type="entry name" value="Tox-MPTase3_dom"/>
</dbReference>
<evidence type="ECO:0000256" key="1">
    <source>
        <dbReference type="SAM" id="MobiDB-lite"/>
    </source>
</evidence>
<evidence type="ECO:0000259" key="2">
    <source>
        <dbReference type="Pfam" id="PF13699"/>
    </source>
</evidence>
<evidence type="ECO:0000313" key="5">
    <source>
        <dbReference type="Proteomes" id="UP000198964"/>
    </source>
</evidence>
<evidence type="ECO:0000259" key="3">
    <source>
        <dbReference type="Pfam" id="PF15639"/>
    </source>
</evidence>
<keyword evidence="5" id="KW-1185">Reference proteome</keyword>
<dbReference type="AlphaFoldDB" id="A0A1I2JB94"/>
<dbReference type="Pfam" id="PF15639">
    <property type="entry name" value="Tox-MPTase3"/>
    <property type="match status" value="1"/>
</dbReference>
<dbReference type="RefSeq" id="WP_170846966.1">
    <property type="nucleotide sequence ID" value="NZ_FONW01000008.1"/>
</dbReference>
<evidence type="ECO:0008006" key="6">
    <source>
        <dbReference type="Google" id="ProtNLM"/>
    </source>
</evidence>
<reference evidence="4 5" key="1">
    <citation type="submission" date="2016-10" db="EMBL/GenBank/DDBJ databases">
        <authorList>
            <person name="de Groot N.N."/>
        </authorList>
    </citation>
    <scope>NUCLEOTIDE SEQUENCE [LARGE SCALE GENOMIC DNA]</scope>
    <source>
        <strain evidence="4 5">CGMCC 1.9156</strain>
    </source>
</reference>
<organism evidence="4 5">
    <name type="scientific">Sunxiuqinia elliptica</name>
    <dbReference type="NCBI Taxonomy" id="655355"/>
    <lineage>
        <taxon>Bacteria</taxon>
        <taxon>Pseudomonadati</taxon>
        <taxon>Bacteroidota</taxon>
        <taxon>Bacteroidia</taxon>
        <taxon>Marinilabiliales</taxon>
        <taxon>Prolixibacteraceae</taxon>
        <taxon>Sunxiuqinia</taxon>
    </lineage>
</organism>
<feature type="domain" description="Tox-MPTase3" evidence="3">
    <location>
        <begin position="173"/>
        <end position="305"/>
    </location>
</feature>
<dbReference type="Proteomes" id="UP000198964">
    <property type="component" value="Unassembled WGS sequence"/>
</dbReference>
<dbReference type="STRING" id="655355.SAMN05216283_10888"/>
<name>A0A1I2JB94_9BACT</name>
<accession>A0A1I2JB94</accession>
<dbReference type="EMBL" id="FONW01000008">
    <property type="protein sequence ID" value="SFF51804.1"/>
    <property type="molecule type" value="Genomic_DNA"/>
</dbReference>
<evidence type="ECO:0000313" key="4">
    <source>
        <dbReference type="EMBL" id="SFF51804.1"/>
    </source>
</evidence>
<gene>
    <name evidence="4" type="ORF">SAMN05216283_10888</name>
</gene>
<feature type="region of interest" description="Disordered" evidence="1">
    <location>
        <begin position="1"/>
        <end position="49"/>
    </location>
</feature>